<keyword evidence="9" id="KW-1185">Reference proteome</keyword>
<dbReference type="Gene3D" id="3.40.640.10">
    <property type="entry name" value="Type I PLP-dependent aspartate aminotransferase-like (Major domain)"/>
    <property type="match status" value="1"/>
</dbReference>
<evidence type="ECO:0000256" key="3">
    <source>
        <dbReference type="ARBA" id="ARBA00022576"/>
    </source>
</evidence>
<dbReference type="CDD" id="cd00609">
    <property type="entry name" value="AAT_like"/>
    <property type="match status" value="1"/>
</dbReference>
<keyword evidence="3 6" id="KW-0032">Aminotransferase</keyword>
<dbReference type="InterPro" id="IPR004838">
    <property type="entry name" value="NHTrfase_class1_PyrdxlP-BS"/>
</dbReference>
<gene>
    <name evidence="8" type="ORF">AW14_08195</name>
</gene>
<evidence type="ECO:0000256" key="4">
    <source>
        <dbReference type="ARBA" id="ARBA00022679"/>
    </source>
</evidence>
<dbReference type="SUPFAM" id="SSF53383">
    <property type="entry name" value="PLP-dependent transferases"/>
    <property type="match status" value="1"/>
</dbReference>
<dbReference type="GO" id="GO:0030170">
    <property type="term" value="F:pyridoxal phosphate binding"/>
    <property type="evidence" value="ECO:0007669"/>
    <property type="project" value="InterPro"/>
</dbReference>
<dbReference type="InterPro" id="IPR015421">
    <property type="entry name" value="PyrdxlP-dep_Trfase_major"/>
</dbReference>
<evidence type="ECO:0000259" key="7">
    <source>
        <dbReference type="Pfam" id="PF00155"/>
    </source>
</evidence>
<evidence type="ECO:0000256" key="1">
    <source>
        <dbReference type="ARBA" id="ARBA00001933"/>
    </source>
</evidence>
<dbReference type="InterPro" id="IPR050596">
    <property type="entry name" value="AspAT/PAT-like"/>
</dbReference>
<dbReference type="FunFam" id="3.40.640.10:FF:000033">
    <property type="entry name" value="Aspartate aminotransferase"/>
    <property type="match status" value="1"/>
</dbReference>
<dbReference type="Pfam" id="PF00155">
    <property type="entry name" value="Aminotran_1_2"/>
    <property type="match status" value="1"/>
</dbReference>
<proteinExistence type="inferred from homology"/>
<dbReference type="Gene3D" id="3.90.1150.10">
    <property type="entry name" value="Aspartate Aminotransferase, domain 1"/>
    <property type="match status" value="1"/>
</dbReference>
<dbReference type="HOGENOM" id="CLU_017584_4_3_10"/>
<sequence length="394" mass="43406">MQLLSDRILNMATSATLAMAAKARELRTEGKDIIGLSLGEPDFNTPDFIKEAAIQAINENYNSYSPVDGYGDLKEAIITKFKRDNNLTYTPAQIVVSTGAKQSLANIAAVMTNKGDEVIMPCPYWVSYADLIKLNDGIPVEVKTTIDTDFKMTPAQLEAAITPKTKMIWFSSPCNPSGSIYSKEELRGLADVLVKYPDVYVVSDEIYEHINYVGGHASMAQFEDMYDRTITVNGVSKAFAMTGWRIGYIGAPEKIARACNKMQGQITSGANCIAQRATITALNESPSRVQYMIDEFKVRRDLILDLLNDIEGFKTNTPEGAFYVFPNVTHFFGKTIKGHTIKDAADFSMFLLEEALVATVDGGAFGNPDCIRISYAASQEQIIEAIKRIKEAVS</sequence>
<protein>
    <recommendedName>
        <fullName evidence="6">Aminotransferase</fullName>
        <ecNumber evidence="6">2.6.1.-</ecNumber>
    </recommendedName>
</protein>
<comment type="cofactor">
    <cofactor evidence="1 6">
        <name>pyridoxal 5'-phosphate</name>
        <dbReference type="ChEBI" id="CHEBI:597326"/>
    </cofactor>
</comment>
<comment type="similarity">
    <text evidence="2 6">Belongs to the class-I pyridoxal-phosphate-dependent aminotransferase family.</text>
</comment>
<dbReference type="STRING" id="1454006.AW14_08195"/>
<name>A0A0C5WBB0_9FLAO</name>
<evidence type="ECO:0000256" key="5">
    <source>
        <dbReference type="ARBA" id="ARBA00022898"/>
    </source>
</evidence>
<dbReference type="OrthoDB" id="9802328at2"/>
<dbReference type="GO" id="GO:0006520">
    <property type="term" value="P:amino acid metabolic process"/>
    <property type="evidence" value="ECO:0007669"/>
    <property type="project" value="InterPro"/>
</dbReference>
<dbReference type="AlphaFoldDB" id="A0A0C5WBB0"/>
<reference evidence="8 9" key="1">
    <citation type="submission" date="2014-02" db="EMBL/GenBank/DDBJ databases">
        <authorList>
            <person name="Young C.-C."/>
            <person name="Hameed A."/>
            <person name="Huang H.-C."/>
            <person name="Shahina M."/>
        </authorList>
    </citation>
    <scope>NUCLEOTIDE SEQUENCE [LARGE SCALE GENOMIC DNA]</scope>
    <source>
        <strain evidence="8 9">CC-SAMT-1</strain>
    </source>
</reference>
<keyword evidence="4 6" id="KW-0808">Transferase</keyword>
<keyword evidence="5" id="KW-0663">Pyridoxal phosphate</keyword>
<evidence type="ECO:0000313" key="8">
    <source>
        <dbReference type="EMBL" id="AJR03602.1"/>
    </source>
</evidence>
<organism evidence="8 9">
    <name type="scientific">Siansivirga zeaxanthinifaciens CC-SAMT-1</name>
    <dbReference type="NCBI Taxonomy" id="1454006"/>
    <lineage>
        <taxon>Bacteria</taxon>
        <taxon>Pseudomonadati</taxon>
        <taxon>Bacteroidota</taxon>
        <taxon>Flavobacteriia</taxon>
        <taxon>Flavobacteriales</taxon>
        <taxon>Flavobacteriaceae</taxon>
        <taxon>Siansivirga</taxon>
    </lineage>
</organism>
<dbReference type="InterPro" id="IPR015422">
    <property type="entry name" value="PyrdxlP-dep_Trfase_small"/>
</dbReference>
<dbReference type="RefSeq" id="WP_044638332.1">
    <property type="nucleotide sequence ID" value="NZ_CP007202.1"/>
</dbReference>
<dbReference type="EMBL" id="CP007202">
    <property type="protein sequence ID" value="AJR03602.1"/>
    <property type="molecule type" value="Genomic_DNA"/>
</dbReference>
<evidence type="ECO:0000313" key="9">
    <source>
        <dbReference type="Proteomes" id="UP000032229"/>
    </source>
</evidence>
<feature type="domain" description="Aminotransferase class I/classII large" evidence="7">
    <location>
        <begin position="31"/>
        <end position="389"/>
    </location>
</feature>
<dbReference type="Proteomes" id="UP000032229">
    <property type="component" value="Chromosome"/>
</dbReference>
<accession>A0A0C5WBB0</accession>
<dbReference type="KEGG" id="sze:AW14_08195"/>
<dbReference type="EC" id="2.6.1.-" evidence="6"/>
<dbReference type="PANTHER" id="PTHR46383:SF1">
    <property type="entry name" value="ASPARTATE AMINOTRANSFERASE"/>
    <property type="match status" value="1"/>
</dbReference>
<dbReference type="GO" id="GO:0008483">
    <property type="term" value="F:transaminase activity"/>
    <property type="evidence" value="ECO:0007669"/>
    <property type="project" value="UniProtKB-KW"/>
</dbReference>
<dbReference type="PANTHER" id="PTHR46383">
    <property type="entry name" value="ASPARTATE AMINOTRANSFERASE"/>
    <property type="match status" value="1"/>
</dbReference>
<dbReference type="PATRIC" id="fig|1454006.5.peg.1614"/>
<dbReference type="PROSITE" id="PS00105">
    <property type="entry name" value="AA_TRANSFER_CLASS_1"/>
    <property type="match status" value="1"/>
</dbReference>
<dbReference type="InterPro" id="IPR004839">
    <property type="entry name" value="Aminotransferase_I/II_large"/>
</dbReference>
<evidence type="ECO:0000256" key="2">
    <source>
        <dbReference type="ARBA" id="ARBA00007441"/>
    </source>
</evidence>
<evidence type="ECO:0000256" key="6">
    <source>
        <dbReference type="RuleBase" id="RU000481"/>
    </source>
</evidence>
<dbReference type="InterPro" id="IPR015424">
    <property type="entry name" value="PyrdxlP-dep_Trfase"/>
</dbReference>